<organism evidence="1 2">
    <name type="scientific">Trichonephila clavipes</name>
    <name type="common">Golden silk orbweaver</name>
    <name type="synonym">Nephila clavipes</name>
    <dbReference type="NCBI Taxonomy" id="2585209"/>
    <lineage>
        <taxon>Eukaryota</taxon>
        <taxon>Metazoa</taxon>
        <taxon>Ecdysozoa</taxon>
        <taxon>Arthropoda</taxon>
        <taxon>Chelicerata</taxon>
        <taxon>Arachnida</taxon>
        <taxon>Araneae</taxon>
        <taxon>Araneomorphae</taxon>
        <taxon>Entelegynae</taxon>
        <taxon>Araneoidea</taxon>
        <taxon>Nephilidae</taxon>
        <taxon>Trichonephila</taxon>
    </lineage>
</organism>
<proteinExistence type="predicted"/>
<keyword evidence="2" id="KW-1185">Reference proteome</keyword>
<gene>
    <name evidence="1" type="ORF">TNCV_3711151</name>
</gene>
<dbReference type="EMBL" id="BMAU01021076">
    <property type="protein sequence ID" value="GFX89683.1"/>
    <property type="molecule type" value="Genomic_DNA"/>
</dbReference>
<accession>A0A8X6UVT9</accession>
<reference evidence="1" key="1">
    <citation type="submission" date="2020-08" db="EMBL/GenBank/DDBJ databases">
        <title>Multicomponent nature underlies the extraordinary mechanical properties of spider dragline silk.</title>
        <authorList>
            <person name="Kono N."/>
            <person name="Nakamura H."/>
            <person name="Mori M."/>
            <person name="Yoshida Y."/>
            <person name="Ohtoshi R."/>
            <person name="Malay A.D."/>
            <person name="Moran D.A.P."/>
            <person name="Tomita M."/>
            <person name="Numata K."/>
            <person name="Arakawa K."/>
        </authorList>
    </citation>
    <scope>NUCLEOTIDE SEQUENCE</scope>
</reference>
<evidence type="ECO:0000313" key="2">
    <source>
        <dbReference type="Proteomes" id="UP000887159"/>
    </source>
</evidence>
<comment type="caution">
    <text evidence="1">The sequence shown here is derived from an EMBL/GenBank/DDBJ whole genome shotgun (WGS) entry which is preliminary data.</text>
</comment>
<name>A0A8X6UVT9_TRICX</name>
<dbReference type="AlphaFoldDB" id="A0A8X6UVT9"/>
<protein>
    <submittedName>
        <fullName evidence="1">Uncharacterized protein</fullName>
    </submittedName>
</protein>
<evidence type="ECO:0000313" key="1">
    <source>
        <dbReference type="EMBL" id="GFX89683.1"/>
    </source>
</evidence>
<sequence>MWYQIGHGPDWTPLEKPMVLGTVSEGTECETILFPMKNGRYLEGNERVLFERLSKMVKSKRKGAIEESEDILAY</sequence>
<dbReference type="Proteomes" id="UP000887159">
    <property type="component" value="Unassembled WGS sequence"/>
</dbReference>